<dbReference type="EMBL" id="JAUMSQ010000040">
    <property type="protein sequence ID" value="MDO3635800.1"/>
    <property type="molecule type" value="Genomic_DNA"/>
</dbReference>
<protein>
    <submittedName>
        <fullName evidence="1">Uncharacterized protein</fullName>
    </submittedName>
</protein>
<comment type="caution">
    <text evidence="1">The sequence shown here is derived from an EMBL/GenBank/DDBJ whole genome shotgun (WGS) entry which is preliminary data.</text>
</comment>
<name>A0ABT8UFZ9_9MYCO</name>
<proteinExistence type="predicted"/>
<organism evidence="1 2">
    <name type="scientific">Mycolicibacterium arseniciresistens</name>
    <dbReference type="NCBI Taxonomy" id="3062257"/>
    <lineage>
        <taxon>Bacteria</taxon>
        <taxon>Bacillati</taxon>
        <taxon>Actinomycetota</taxon>
        <taxon>Actinomycetes</taxon>
        <taxon>Mycobacteriales</taxon>
        <taxon>Mycobacteriaceae</taxon>
        <taxon>Mycolicibacterium</taxon>
    </lineage>
</organism>
<dbReference type="Proteomes" id="UP001168823">
    <property type="component" value="Unassembled WGS sequence"/>
</dbReference>
<keyword evidence="2" id="KW-1185">Reference proteome</keyword>
<accession>A0ABT8UFZ9</accession>
<reference evidence="1" key="1">
    <citation type="submission" date="2023-07" db="EMBL/GenBank/DDBJ databases">
        <title>Mycolicibacterium sp. nov., a novel bacterial species.</title>
        <authorList>
            <person name="Cao Y."/>
        </authorList>
    </citation>
    <scope>NUCLEOTIDE SEQUENCE</scope>
    <source>
        <strain evidence="1">KC 300</strain>
    </source>
</reference>
<gene>
    <name evidence="1" type="ORF">Q2100_08605</name>
</gene>
<evidence type="ECO:0000313" key="1">
    <source>
        <dbReference type="EMBL" id="MDO3635800.1"/>
    </source>
</evidence>
<sequence>MVGAFAGGSAIFAAPAYAEPLTAGTYAVKLSGMNGSTLDQTWILTSCGVDCLRTNAESPYELRRNGTVWTGNATPDSRTTIDEATMTGTLATAIMTFPLQFTRVG</sequence>
<evidence type="ECO:0000313" key="2">
    <source>
        <dbReference type="Proteomes" id="UP001168823"/>
    </source>
</evidence>
<dbReference type="RefSeq" id="WP_302913680.1">
    <property type="nucleotide sequence ID" value="NZ_JAUMSQ010000040.1"/>
</dbReference>